<accession>A0A5A7V914</accession>
<dbReference type="InterPro" id="IPR039537">
    <property type="entry name" value="Retrotran_Ty1/copia-like"/>
</dbReference>
<keyword evidence="1" id="KW-0378">Hydrolase</keyword>
<dbReference type="PANTHER" id="PTHR42648">
    <property type="entry name" value="TRANSPOSASE, PUTATIVE-RELATED"/>
    <property type="match status" value="1"/>
</dbReference>
<dbReference type="GO" id="GO:0003676">
    <property type="term" value="F:nucleic acid binding"/>
    <property type="evidence" value="ECO:0007669"/>
    <property type="project" value="InterPro"/>
</dbReference>
<sequence>MTEQLFQSKLKLKHKEDSLKKAIKVEDVVVIVDMVFQRSRNRVEENANYAEKDEESDDSSLFIACKDAKTCENSAWYHDSGASNHLCGSKSMFVKLDESVGSDIVFGDATKISVKGKGKSLINLKNGKHEFISNVYDVPNMKNNILSLGKPLRERLSSWQTIKEEFSTRIIFESKETIGVYFVKEKSEVFGMFKRFKALVEKECGYYIKALRSDKGGEFTSNEFKTFCAENRIHRPMTISFTPQQNGVVERKNRTILNMARSMLKCKKMPKEFWAQAVECAAYLSNCSPTRSLWNKTPQQAWTGRNPSIGHLRVFRCMAYAHIPNQKRSKLDDKSEKYVFVGYDASSKYYKLYNPVTKKTIVSRDVVFEEEASWN</sequence>
<evidence type="ECO:0000313" key="3">
    <source>
        <dbReference type="EMBL" id="KAA0062181.1"/>
    </source>
</evidence>
<dbReference type="InterPro" id="IPR054722">
    <property type="entry name" value="PolX-like_BBD"/>
</dbReference>
<dbReference type="OrthoDB" id="6776856at2759"/>
<dbReference type="STRING" id="1194695.A0A5A7V914"/>
<dbReference type="AlphaFoldDB" id="A0A5A7V914"/>
<dbReference type="Pfam" id="PF25597">
    <property type="entry name" value="SH3_retrovirus"/>
    <property type="match status" value="1"/>
</dbReference>
<dbReference type="SUPFAM" id="SSF53098">
    <property type="entry name" value="Ribonuclease H-like"/>
    <property type="match status" value="1"/>
</dbReference>
<name>A0A5A7V914_CUCMM</name>
<protein>
    <submittedName>
        <fullName evidence="3">Copia protein</fullName>
    </submittedName>
</protein>
<dbReference type="GO" id="GO:0006508">
    <property type="term" value="P:proteolysis"/>
    <property type="evidence" value="ECO:0007669"/>
    <property type="project" value="UniProtKB-KW"/>
</dbReference>
<dbReference type="InterPro" id="IPR001584">
    <property type="entry name" value="Integrase_cat-core"/>
</dbReference>
<dbReference type="GO" id="GO:0008233">
    <property type="term" value="F:peptidase activity"/>
    <property type="evidence" value="ECO:0007669"/>
    <property type="project" value="UniProtKB-KW"/>
</dbReference>
<comment type="caution">
    <text evidence="3">The sequence shown here is derived from an EMBL/GenBank/DDBJ whole genome shotgun (WGS) entry which is preliminary data.</text>
</comment>
<dbReference type="Gene3D" id="3.30.420.10">
    <property type="entry name" value="Ribonuclease H-like superfamily/Ribonuclease H"/>
    <property type="match status" value="1"/>
</dbReference>
<dbReference type="GO" id="GO:0015074">
    <property type="term" value="P:DNA integration"/>
    <property type="evidence" value="ECO:0007669"/>
    <property type="project" value="InterPro"/>
</dbReference>
<evidence type="ECO:0000259" key="2">
    <source>
        <dbReference type="PROSITE" id="PS50994"/>
    </source>
</evidence>
<dbReference type="PANTHER" id="PTHR42648:SF18">
    <property type="entry name" value="RETROTRANSPOSON, UNCLASSIFIED-LIKE PROTEIN"/>
    <property type="match status" value="1"/>
</dbReference>
<dbReference type="InterPro" id="IPR057670">
    <property type="entry name" value="SH3_retrovirus"/>
</dbReference>
<dbReference type="PROSITE" id="PS50994">
    <property type="entry name" value="INTEGRASE"/>
    <property type="match status" value="1"/>
</dbReference>
<evidence type="ECO:0000313" key="4">
    <source>
        <dbReference type="Proteomes" id="UP000321393"/>
    </source>
</evidence>
<evidence type="ECO:0000256" key="1">
    <source>
        <dbReference type="ARBA" id="ARBA00022670"/>
    </source>
</evidence>
<dbReference type="EMBL" id="SSTE01004728">
    <property type="protein sequence ID" value="KAA0062181.1"/>
    <property type="molecule type" value="Genomic_DNA"/>
</dbReference>
<dbReference type="Pfam" id="PF22936">
    <property type="entry name" value="Pol_BBD"/>
    <property type="match status" value="1"/>
</dbReference>
<reference evidence="3 4" key="1">
    <citation type="submission" date="2019-08" db="EMBL/GenBank/DDBJ databases">
        <title>Draft genome sequences of two oriental melons (Cucumis melo L. var makuwa).</title>
        <authorList>
            <person name="Kwon S.-Y."/>
        </authorList>
    </citation>
    <scope>NUCLEOTIDE SEQUENCE [LARGE SCALE GENOMIC DNA]</scope>
    <source>
        <strain evidence="4">cv. SW 3</strain>
        <tissue evidence="3">Leaf</tissue>
    </source>
</reference>
<keyword evidence="1" id="KW-0645">Protease</keyword>
<dbReference type="InterPro" id="IPR036397">
    <property type="entry name" value="RNaseH_sf"/>
</dbReference>
<proteinExistence type="predicted"/>
<gene>
    <name evidence="3" type="ORF">E6C27_scaffold89G005660</name>
</gene>
<dbReference type="InterPro" id="IPR012337">
    <property type="entry name" value="RNaseH-like_sf"/>
</dbReference>
<feature type="domain" description="Integrase catalytic" evidence="2">
    <location>
        <begin position="135"/>
        <end position="306"/>
    </location>
</feature>
<dbReference type="Proteomes" id="UP000321393">
    <property type="component" value="Unassembled WGS sequence"/>
</dbReference>
<organism evidence="3 4">
    <name type="scientific">Cucumis melo var. makuwa</name>
    <name type="common">Oriental melon</name>
    <dbReference type="NCBI Taxonomy" id="1194695"/>
    <lineage>
        <taxon>Eukaryota</taxon>
        <taxon>Viridiplantae</taxon>
        <taxon>Streptophyta</taxon>
        <taxon>Embryophyta</taxon>
        <taxon>Tracheophyta</taxon>
        <taxon>Spermatophyta</taxon>
        <taxon>Magnoliopsida</taxon>
        <taxon>eudicotyledons</taxon>
        <taxon>Gunneridae</taxon>
        <taxon>Pentapetalae</taxon>
        <taxon>rosids</taxon>
        <taxon>fabids</taxon>
        <taxon>Cucurbitales</taxon>
        <taxon>Cucurbitaceae</taxon>
        <taxon>Benincaseae</taxon>
        <taxon>Cucumis</taxon>
    </lineage>
</organism>